<evidence type="ECO:0000256" key="1">
    <source>
        <dbReference type="ARBA" id="ARBA00022630"/>
    </source>
</evidence>
<dbReference type="InterPro" id="IPR050461">
    <property type="entry name" value="Nitroreductase_HadB/RutE"/>
</dbReference>
<keyword evidence="5" id="KW-0520">NAD</keyword>
<evidence type="ECO:0000313" key="8">
    <source>
        <dbReference type="Proteomes" id="UP000037643"/>
    </source>
</evidence>
<dbReference type="PANTHER" id="PTHR43543:SF1">
    <property type="entry name" value="MALONIC SEMIALDEHYDE REDUCTASE RUTE-RELATED"/>
    <property type="match status" value="1"/>
</dbReference>
<comment type="cofactor">
    <cofactor evidence="5">
        <name>FMN</name>
        <dbReference type="ChEBI" id="CHEBI:58210"/>
    </cofactor>
</comment>
<evidence type="ECO:0000256" key="5">
    <source>
        <dbReference type="HAMAP-Rule" id="MF_01204"/>
    </source>
</evidence>
<gene>
    <name evidence="7" type="ORF">AM2010_1521</name>
</gene>
<proteinExistence type="inferred from homology"/>
<dbReference type="PATRIC" id="fig|543877.4.peg.1547"/>
<dbReference type="NCBIfam" id="NF003768">
    <property type="entry name" value="PRK05365.1"/>
    <property type="match status" value="1"/>
</dbReference>
<name>A0A0G3XAF0_9SPHN</name>
<dbReference type="EC" id="1.-.-.-" evidence="5"/>
<dbReference type="KEGG" id="amx:AM2010_1521"/>
<dbReference type="SUPFAM" id="SSF55469">
    <property type="entry name" value="FMN-dependent nitroreductase-like"/>
    <property type="match status" value="1"/>
</dbReference>
<dbReference type="STRING" id="543877.AM2010_1521"/>
<dbReference type="InterPro" id="IPR029479">
    <property type="entry name" value="Nitroreductase"/>
</dbReference>
<keyword evidence="2 5" id="KW-0288">FMN</keyword>
<dbReference type="Pfam" id="PF00881">
    <property type="entry name" value="Nitroreductase"/>
    <property type="match status" value="1"/>
</dbReference>
<keyword evidence="1 5" id="KW-0285">Flavoprotein</keyword>
<dbReference type="Gene3D" id="3.40.109.10">
    <property type="entry name" value="NADH Oxidase"/>
    <property type="match status" value="1"/>
</dbReference>
<dbReference type="HAMAP" id="MF_01204">
    <property type="entry name" value="Oxidoreductase_RutE_HadB"/>
    <property type="match status" value="1"/>
</dbReference>
<keyword evidence="8" id="KW-1185">Reference proteome</keyword>
<accession>A0A0G3XAF0</accession>
<dbReference type="OrthoDB" id="9784375at2"/>
<protein>
    <recommendedName>
        <fullName evidence="5">Putative NADH dehydrogenase/NAD(P)H nitroreductase AM2010_1521</fullName>
        <ecNumber evidence="5">1.-.-.-</ecNumber>
    </recommendedName>
</protein>
<dbReference type="EMBL" id="CP011805">
    <property type="protein sequence ID" value="AKM07591.1"/>
    <property type="molecule type" value="Genomic_DNA"/>
</dbReference>
<evidence type="ECO:0000256" key="3">
    <source>
        <dbReference type="ARBA" id="ARBA00022857"/>
    </source>
</evidence>
<reference evidence="7 8" key="1">
    <citation type="submission" date="2015-06" db="EMBL/GenBank/DDBJ databases">
        <authorList>
            <person name="Kim K.M."/>
        </authorList>
    </citation>
    <scope>NUCLEOTIDE SEQUENCE [LARGE SCALE GENOMIC DNA]</scope>
    <source>
        <strain evidence="7 8">KCTC 22370</strain>
    </source>
</reference>
<evidence type="ECO:0000313" key="7">
    <source>
        <dbReference type="EMBL" id="AKM07591.1"/>
    </source>
</evidence>
<sequence length="206" mass="22828">MTKQYHGHALSTDALDQLFREARSYNGWLDKPVSDEQIEAIHALMKMGPTSANMQPARIVWAKSTEAKAKLSALAMEGNRKKIETAPVVAIVGYDIDFHENLPWLFPHTDAKSWFADDEDGRRSHAFRNSSLQGAYLMLAARSLGLDCGPMSGFDNDAVDEAFFAGDPKFGPRVRSNFICGIGYGDASTIFDRSPRPDFETFCTIA</sequence>
<evidence type="ECO:0000256" key="4">
    <source>
        <dbReference type="ARBA" id="ARBA00023002"/>
    </source>
</evidence>
<dbReference type="AlphaFoldDB" id="A0A0G3XAF0"/>
<evidence type="ECO:0000256" key="2">
    <source>
        <dbReference type="ARBA" id="ARBA00022643"/>
    </source>
</evidence>
<feature type="domain" description="Nitroreductase" evidence="6">
    <location>
        <begin position="23"/>
        <end position="163"/>
    </location>
</feature>
<dbReference type="PANTHER" id="PTHR43543">
    <property type="entry name" value="MALONIC SEMIALDEHYDE REDUCTASE RUTE-RELATED"/>
    <property type="match status" value="1"/>
</dbReference>
<dbReference type="InterPro" id="IPR000415">
    <property type="entry name" value="Nitroreductase-like"/>
</dbReference>
<dbReference type="GO" id="GO:0016491">
    <property type="term" value="F:oxidoreductase activity"/>
    <property type="evidence" value="ECO:0007669"/>
    <property type="project" value="UniProtKB-UniRule"/>
</dbReference>
<evidence type="ECO:0000259" key="6">
    <source>
        <dbReference type="Pfam" id="PF00881"/>
    </source>
</evidence>
<dbReference type="InterPro" id="IPR023936">
    <property type="entry name" value="RutE-like"/>
</dbReference>
<dbReference type="CDD" id="cd02148">
    <property type="entry name" value="RutE-like"/>
    <property type="match status" value="1"/>
</dbReference>
<dbReference type="RefSeq" id="WP_047806575.1">
    <property type="nucleotide sequence ID" value="NZ_CP011805.1"/>
</dbReference>
<keyword evidence="3 5" id="KW-0521">NADP</keyword>
<organism evidence="7 8">
    <name type="scientific">Pelagerythrobacter marensis</name>
    <dbReference type="NCBI Taxonomy" id="543877"/>
    <lineage>
        <taxon>Bacteria</taxon>
        <taxon>Pseudomonadati</taxon>
        <taxon>Pseudomonadota</taxon>
        <taxon>Alphaproteobacteria</taxon>
        <taxon>Sphingomonadales</taxon>
        <taxon>Erythrobacteraceae</taxon>
        <taxon>Pelagerythrobacter</taxon>
    </lineage>
</organism>
<dbReference type="Proteomes" id="UP000037643">
    <property type="component" value="Chromosome"/>
</dbReference>
<keyword evidence="4 5" id="KW-0560">Oxidoreductase</keyword>
<comment type="similarity">
    <text evidence="5">Belongs to the nitroreductase family. HadB/RutE subfamily.</text>
</comment>